<dbReference type="EMBL" id="SSOB01000017">
    <property type="protein sequence ID" value="THF77972.1"/>
    <property type="molecule type" value="Genomic_DNA"/>
</dbReference>
<dbReference type="InterPro" id="IPR050490">
    <property type="entry name" value="Bact_solute-bd_prot1"/>
</dbReference>
<dbReference type="PROSITE" id="PS51257">
    <property type="entry name" value="PROKAR_LIPOPROTEIN"/>
    <property type="match status" value="1"/>
</dbReference>
<feature type="region of interest" description="Disordered" evidence="1">
    <location>
        <begin position="26"/>
        <end position="56"/>
    </location>
</feature>
<gene>
    <name evidence="3" type="ORF">E6C55_14800</name>
</gene>
<feature type="region of interest" description="Disordered" evidence="1">
    <location>
        <begin position="537"/>
        <end position="557"/>
    </location>
</feature>
<dbReference type="Proteomes" id="UP000310636">
    <property type="component" value="Unassembled WGS sequence"/>
</dbReference>
<keyword evidence="2" id="KW-0732">Signal</keyword>
<feature type="signal peptide" evidence="2">
    <location>
        <begin position="1"/>
        <end position="21"/>
    </location>
</feature>
<proteinExistence type="predicted"/>
<organism evidence="3 4">
    <name type="scientific">Cohnella fermenti</name>
    <dbReference type="NCBI Taxonomy" id="2565925"/>
    <lineage>
        <taxon>Bacteria</taxon>
        <taxon>Bacillati</taxon>
        <taxon>Bacillota</taxon>
        <taxon>Bacilli</taxon>
        <taxon>Bacillales</taxon>
        <taxon>Paenibacillaceae</taxon>
        <taxon>Cohnella</taxon>
    </lineage>
</organism>
<reference evidence="3 4" key="1">
    <citation type="submission" date="2019-04" db="EMBL/GenBank/DDBJ databases">
        <title>Cohnella sp. nov. isolated from preserved vegetables.</title>
        <authorList>
            <person name="Lin S.-Y."/>
            <person name="Hung M.-H."/>
            <person name="Young C.-C."/>
        </authorList>
    </citation>
    <scope>NUCLEOTIDE SEQUENCE [LARGE SCALE GENOMIC DNA]</scope>
    <source>
        <strain evidence="3 4">CC-MHH1044</strain>
    </source>
</reference>
<keyword evidence="4" id="KW-1185">Reference proteome</keyword>
<name>A0A4S4BXW5_9BACL</name>
<dbReference type="AlphaFoldDB" id="A0A4S4BXW5"/>
<sequence length="557" mass="60991">MTIHKRSALLVGALVATSMLAACSNSNNTVEPSASNSASAGQSASGSPSASPSESAASELAGTLNISLPNASSSVWNAVADAYMKKNPGVKVTVDIKPLDGYKEWLTAQFAAGTPDADLVVNNEVANLMSDKKFVDYYPYFDQVNPYTGKPWKDSLDLAAMGINLDGVGTEDHLYNLNFESVQIVWMYNKEIFEKVGITETPKTFSELTADFDKIKAAGFTPLALAGDANSMWSNQAGWLVRIYADQYMRDYINIIRSQDQDYTYLPGIDDIWTYDPADPYNDSNSNVTKNELRQWKAVKDKEGPYKIAGNPAWTAYADNLKKLFSYTPDGFFGVKDDQAYQLFLTGKAATMVSTPASYFQLPKDFADETKTGAQGGVKAFDYGFFNMPSMEGAEVIAPARTIQIPIGFYGLVSKDAEQNALGMNFMMYLTSPEGYMVYAEAIQNSKDAALSGAPALKDITLPAEMTAAFADFTPIGNTEGYISAGNNLARGLNDYQPSVQDWVGSVQRFFAGQTTTEQYLNELQANVDKYLEPMLQQNKKELSDLDTPESRPPERK</sequence>
<protein>
    <submittedName>
        <fullName evidence="3">Extracellular solute-binding protein</fullName>
    </submittedName>
</protein>
<dbReference type="RefSeq" id="WP_136370583.1">
    <property type="nucleotide sequence ID" value="NZ_SSOB01000017.1"/>
</dbReference>
<feature type="compositionally biased region" description="Basic and acidic residues" evidence="1">
    <location>
        <begin position="539"/>
        <end position="557"/>
    </location>
</feature>
<evidence type="ECO:0000256" key="1">
    <source>
        <dbReference type="SAM" id="MobiDB-lite"/>
    </source>
</evidence>
<evidence type="ECO:0000313" key="4">
    <source>
        <dbReference type="Proteomes" id="UP000310636"/>
    </source>
</evidence>
<dbReference type="PANTHER" id="PTHR43649">
    <property type="entry name" value="ARABINOSE-BINDING PROTEIN-RELATED"/>
    <property type="match status" value="1"/>
</dbReference>
<dbReference type="SUPFAM" id="SSF53850">
    <property type="entry name" value="Periplasmic binding protein-like II"/>
    <property type="match status" value="1"/>
</dbReference>
<evidence type="ECO:0000313" key="3">
    <source>
        <dbReference type="EMBL" id="THF77972.1"/>
    </source>
</evidence>
<dbReference type="Pfam" id="PF01547">
    <property type="entry name" value="SBP_bac_1"/>
    <property type="match status" value="1"/>
</dbReference>
<feature type="chain" id="PRO_5038996149" evidence="2">
    <location>
        <begin position="22"/>
        <end position="557"/>
    </location>
</feature>
<dbReference type="Gene3D" id="3.40.190.10">
    <property type="entry name" value="Periplasmic binding protein-like II"/>
    <property type="match status" value="1"/>
</dbReference>
<evidence type="ECO:0000256" key="2">
    <source>
        <dbReference type="SAM" id="SignalP"/>
    </source>
</evidence>
<dbReference type="InterPro" id="IPR006059">
    <property type="entry name" value="SBP"/>
</dbReference>
<accession>A0A4S4BXW5</accession>
<dbReference type="OrthoDB" id="9798191at2"/>
<comment type="caution">
    <text evidence="3">The sequence shown here is derived from an EMBL/GenBank/DDBJ whole genome shotgun (WGS) entry which is preliminary data.</text>
</comment>
<feature type="compositionally biased region" description="Low complexity" evidence="1">
    <location>
        <begin position="32"/>
        <end position="56"/>
    </location>
</feature>